<reference evidence="2" key="1">
    <citation type="submission" date="2017-08" db="EMBL/GenBank/DDBJ databases">
        <title>Mesorhizobium wenxinae sp. nov., a novel rhizobial species isolated from root nodules of chickpea (Cicer arietinum L.).</title>
        <authorList>
            <person name="Zhang J."/>
        </authorList>
    </citation>
    <scope>NUCLEOTIDE SEQUENCE [LARGE SCALE GENOMIC DNA]</scope>
    <source>
        <strain evidence="2">USDA 3392</strain>
    </source>
</reference>
<keyword evidence="2" id="KW-1185">Reference proteome</keyword>
<accession>A0AB36RFU9</accession>
<comment type="caution">
    <text evidence="1">The sequence shown here is derived from an EMBL/GenBank/DDBJ whole genome shotgun (WGS) entry which is preliminary data.</text>
</comment>
<proteinExistence type="predicted"/>
<organism evidence="1 2">
    <name type="scientific">Mesorhizobium mediterraneum</name>
    <dbReference type="NCBI Taxonomy" id="43617"/>
    <lineage>
        <taxon>Bacteria</taxon>
        <taxon>Pseudomonadati</taxon>
        <taxon>Pseudomonadota</taxon>
        <taxon>Alphaproteobacteria</taxon>
        <taxon>Hyphomicrobiales</taxon>
        <taxon>Phyllobacteriaceae</taxon>
        <taxon>Mesorhizobium</taxon>
    </lineage>
</organism>
<dbReference type="AlphaFoldDB" id="A0AB36RFU9"/>
<dbReference type="RefSeq" id="WP_095483261.1">
    <property type="nucleotide sequence ID" value="NZ_CP088151.1"/>
</dbReference>
<dbReference type="EMBL" id="NPKI01000008">
    <property type="protein sequence ID" value="PAQ03688.1"/>
    <property type="molecule type" value="Genomic_DNA"/>
</dbReference>
<evidence type="ECO:0000313" key="1">
    <source>
        <dbReference type="EMBL" id="PAQ03688.1"/>
    </source>
</evidence>
<name>A0AB36RFU9_9HYPH</name>
<evidence type="ECO:0000313" key="2">
    <source>
        <dbReference type="Proteomes" id="UP000216215"/>
    </source>
</evidence>
<sequence length="62" mass="6759">MTAHTSQVPGTPPLTSAELRALLKQSVILAALENLMKLDECPVLRAACRARYLDLTDGRLPQ</sequence>
<protein>
    <submittedName>
        <fullName evidence="1">Uncharacterized protein</fullName>
    </submittedName>
</protein>
<dbReference type="Proteomes" id="UP000216215">
    <property type="component" value="Unassembled WGS sequence"/>
</dbReference>
<gene>
    <name evidence="1" type="ORF">CIT25_04010</name>
</gene>